<dbReference type="InterPro" id="IPR013096">
    <property type="entry name" value="Cupin_2"/>
</dbReference>
<evidence type="ECO:0000313" key="2">
    <source>
        <dbReference type="EMBL" id="MEO3713374.1"/>
    </source>
</evidence>
<gene>
    <name evidence="2" type="ORF">ABDJ40_11425</name>
</gene>
<reference evidence="2 3" key="1">
    <citation type="submission" date="2024-05" db="EMBL/GenBank/DDBJ databases">
        <title>Roseateles sp. 2.12 16S ribosomal RNA gene Genome sequencing and assembly.</title>
        <authorList>
            <person name="Woo H."/>
        </authorList>
    </citation>
    <scope>NUCLEOTIDE SEQUENCE [LARGE SCALE GENOMIC DNA]</scope>
    <source>
        <strain evidence="2 3">2.12</strain>
    </source>
</reference>
<sequence length="111" mass="11694">MALTHVIAGQPVPVQPLGPRLQGAKTSALFKSQDLELIHLVLLQGKSLPPHKVAGEITIHCLEGRLEVSVDGHSQVLAPGQLLFLQRNALHGVTALEDASGLVTIALRSGC</sequence>
<dbReference type="InterPro" id="IPR011051">
    <property type="entry name" value="RmlC_Cupin_sf"/>
</dbReference>
<evidence type="ECO:0000313" key="3">
    <source>
        <dbReference type="Proteomes" id="UP001462640"/>
    </source>
</evidence>
<dbReference type="InterPro" id="IPR014710">
    <property type="entry name" value="RmlC-like_jellyroll"/>
</dbReference>
<dbReference type="CDD" id="cd02230">
    <property type="entry name" value="cupin_HP0902-like"/>
    <property type="match status" value="1"/>
</dbReference>
<protein>
    <submittedName>
        <fullName evidence="2">Cupin domain-containing protein</fullName>
    </submittedName>
</protein>
<evidence type="ECO:0000259" key="1">
    <source>
        <dbReference type="Pfam" id="PF07883"/>
    </source>
</evidence>
<dbReference type="SUPFAM" id="SSF51182">
    <property type="entry name" value="RmlC-like cupins"/>
    <property type="match status" value="1"/>
</dbReference>
<dbReference type="Gene3D" id="2.60.120.10">
    <property type="entry name" value="Jelly Rolls"/>
    <property type="match status" value="1"/>
</dbReference>
<organism evidence="2 3">
    <name type="scientific">Roseateles flavus</name>
    <dbReference type="NCBI Taxonomy" id="3149041"/>
    <lineage>
        <taxon>Bacteria</taxon>
        <taxon>Pseudomonadati</taxon>
        <taxon>Pseudomonadota</taxon>
        <taxon>Betaproteobacteria</taxon>
        <taxon>Burkholderiales</taxon>
        <taxon>Sphaerotilaceae</taxon>
        <taxon>Roseateles</taxon>
    </lineage>
</organism>
<keyword evidence="3" id="KW-1185">Reference proteome</keyword>
<dbReference type="Proteomes" id="UP001462640">
    <property type="component" value="Unassembled WGS sequence"/>
</dbReference>
<name>A0ABV0GEC0_9BURK</name>
<dbReference type="Pfam" id="PF07883">
    <property type="entry name" value="Cupin_2"/>
    <property type="match status" value="1"/>
</dbReference>
<comment type="caution">
    <text evidence="2">The sequence shown here is derived from an EMBL/GenBank/DDBJ whole genome shotgun (WGS) entry which is preliminary data.</text>
</comment>
<dbReference type="RefSeq" id="WP_347609756.1">
    <property type="nucleotide sequence ID" value="NZ_JBDPZC010000004.1"/>
</dbReference>
<accession>A0ABV0GEC0</accession>
<dbReference type="EMBL" id="JBDPZC010000004">
    <property type="protein sequence ID" value="MEO3713374.1"/>
    <property type="molecule type" value="Genomic_DNA"/>
</dbReference>
<feature type="domain" description="Cupin type-2" evidence="1">
    <location>
        <begin position="42"/>
        <end position="99"/>
    </location>
</feature>
<proteinExistence type="predicted"/>